<proteinExistence type="predicted"/>
<name>A0AAV3QQB0_LITER</name>
<reference evidence="1 2" key="1">
    <citation type="submission" date="2024-01" db="EMBL/GenBank/DDBJ databases">
        <title>The complete chloroplast genome sequence of Lithospermum erythrorhizon: insights into the phylogenetic relationship among Boraginaceae species and the maternal lineages of purple gromwells.</title>
        <authorList>
            <person name="Okada T."/>
            <person name="Watanabe K."/>
        </authorList>
    </citation>
    <scope>NUCLEOTIDE SEQUENCE [LARGE SCALE GENOMIC DNA]</scope>
</reference>
<comment type="caution">
    <text evidence="1">The sequence shown here is derived from an EMBL/GenBank/DDBJ whole genome shotgun (WGS) entry which is preliminary data.</text>
</comment>
<accession>A0AAV3QQB0</accession>
<gene>
    <name evidence="1" type="ORF">LIER_40160</name>
</gene>
<dbReference type="Proteomes" id="UP001454036">
    <property type="component" value="Unassembled WGS sequence"/>
</dbReference>
<dbReference type="AlphaFoldDB" id="A0AAV3QQB0"/>
<protein>
    <submittedName>
        <fullName evidence="1">Uncharacterized protein</fullName>
    </submittedName>
</protein>
<evidence type="ECO:0000313" key="1">
    <source>
        <dbReference type="EMBL" id="GAA0166267.1"/>
    </source>
</evidence>
<evidence type="ECO:0000313" key="2">
    <source>
        <dbReference type="Proteomes" id="UP001454036"/>
    </source>
</evidence>
<dbReference type="EMBL" id="BAABME010022644">
    <property type="protein sequence ID" value="GAA0166267.1"/>
    <property type="molecule type" value="Genomic_DNA"/>
</dbReference>
<organism evidence="1 2">
    <name type="scientific">Lithospermum erythrorhizon</name>
    <name type="common">Purple gromwell</name>
    <name type="synonym">Lithospermum officinale var. erythrorhizon</name>
    <dbReference type="NCBI Taxonomy" id="34254"/>
    <lineage>
        <taxon>Eukaryota</taxon>
        <taxon>Viridiplantae</taxon>
        <taxon>Streptophyta</taxon>
        <taxon>Embryophyta</taxon>
        <taxon>Tracheophyta</taxon>
        <taxon>Spermatophyta</taxon>
        <taxon>Magnoliopsida</taxon>
        <taxon>eudicotyledons</taxon>
        <taxon>Gunneridae</taxon>
        <taxon>Pentapetalae</taxon>
        <taxon>asterids</taxon>
        <taxon>lamiids</taxon>
        <taxon>Boraginales</taxon>
        <taxon>Boraginaceae</taxon>
        <taxon>Boraginoideae</taxon>
        <taxon>Lithospermeae</taxon>
        <taxon>Lithospermum</taxon>
    </lineage>
</organism>
<keyword evidence="2" id="KW-1185">Reference proteome</keyword>
<sequence>MTAVDNMTVYSASMTIILPKVPPCKHCGAYRFYRETNQICCSKGEIRLAESELHPYLVSLITGTDAKSKEFQNMIRTYNNHFAFTSIGICCDEKYQRRDHGIYTVRV</sequence>